<dbReference type="Gene3D" id="1.10.10.1150">
    <property type="entry name" value="Coenzyme PQQ synthesis protein D (PqqD)"/>
    <property type="match status" value="1"/>
</dbReference>
<evidence type="ECO:0000313" key="2">
    <source>
        <dbReference type="Proteomes" id="UP000292452"/>
    </source>
</evidence>
<name>A0A4Q9HJN5_STRKA</name>
<dbReference type="Pfam" id="PF05402">
    <property type="entry name" value="PqqD"/>
    <property type="match status" value="1"/>
</dbReference>
<protein>
    <submittedName>
        <fullName evidence="1">Lasso peptide biosynthesis PqqD family chaperone</fullName>
    </submittedName>
</protein>
<reference evidence="1 2" key="1">
    <citation type="submission" date="2019-02" db="EMBL/GenBank/DDBJ databases">
        <title>Draft Genome Sequence of Streptomyces sp. AM-2504, identified by 16S rRNA comparative analysis as a Streptomyces Kasugaensis strain.</title>
        <authorList>
            <person name="Napolioni V."/>
            <person name="Giuliodori A.M."/>
            <person name="Spurio R."/>
            <person name="Fabbretti A."/>
        </authorList>
    </citation>
    <scope>NUCLEOTIDE SEQUENCE [LARGE SCALE GENOMIC DNA]</scope>
    <source>
        <strain evidence="1 2">AM-2504</strain>
    </source>
</reference>
<proteinExistence type="predicted"/>
<evidence type="ECO:0000313" key="1">
    <source>
        <dbReference type="EMBL" id="TBO54847.1"/>
    </source>
</evidence>
<sequence>MTLRLTAHTVATDTDDGAVLLSERTGHYWQLNRTGAYALRRLLAGCTMDQVAEEFAERFDIAPAQAREDLTAVTEQLRTSGLVEAG</sequence>
<dbReference type="NCBIfam" id="NF033530">
    <property type="entry name" value="lasso_PqqD_Strm"/>
    <property type="match status" value="1"/>
</dbReference>
<dbReference type="InterPro" id="IPR008792">
    <property type="entry name" value="PQQD"/>
</dbReference>
<comment type="caution">
    <text evidence="1">The sequence shown here is derived from an EMBL/GenBank/DDBJ whole genome shotgun (WGS) entry which is preliminary data.</text>
</comment>
<dbReference type="RefSeq" id="WP_131126403.1">
    <property type="nucleotide sequence ID" value="NZ_SIXH01000680.1"/>
</dbReference>
<keyword evidence="2" id="KW-1185">Reference proteome</keyword>
<gene>
    <name evidence="1" type="ORF">EYS09_36380</name>
</gene>
<dbReference type="EMBL" id="SIXH01000680">
    <property type="protein sequence ID" value="TBO54847.1"/>
    <property type="molecule type" value="Genomic_DNA"/>
</dbReference>
<accession>A0A4Q9HJN5</accession>
<organism evidence="1 2">
    <name type="scientific">Streptomyces kasugaensis</name>
    <dbReference type="NCBI Taxonomy" id="1946"/>
    <lineage>
        <taxon>Bacteria</taxon>
        <taxon>Bacillati</taxon>
        <taxon>Actinomycetota</taxon>
        <taxon>Actinomycetes</taxon>
        <taxon>Kitasatosporales</taxon>
        <taxon>Streptomycetaceae</taxon>
        <taxon>Streptomyces</taxon>
    </lineage>
</organism>
<dbReference type="Proteomes" id="UP000292452">
    <property type="component" value="Unassembled WGS sequence"/>
</dbReference>
<dbReference type="InterPro" id="IPR041881">
    <property type="entry name" value="PqqD_sf"/>
</dbReference>
<dbReference type="AlphaFoldDB" id="A0A4Q9HJN5"/>